<evidence type="ECO:0000313" key="8">
    <source>
        <dbReference type="EMBL" id="QDG49340.1"/>
    </source>
</evidence>
<organism evidence="8 9">
    <name type="scientific">Persicimonas caeni</name>
    <dbReference type="NCBI Taxonomy" id="2292766"/>
    <lineage>
        <taxon>Bacteria</taxon>
        <taxon>Deltaproteobacteria</taxon>
        <taxon>Bradymonadales</taxon>
        <taxon>Bradymonadaceae</taxon>
        <taxon>Persicimonas</taxon>
    </lineage>
</organism>
<dbReference type="InterPro" id="IPR004837">
    <property type="entry name" value="NaCa_Exmemb"/>
</dbReference>
<accession>A0A4Y6PM63</accession>
<evidence type="ECO:0000256" key="5">
    <source>
        <dbReference type="SAM" id="MobiDB-lite"/>
    </source>
</evidence>
<gene>
    <name evidence="8" type="ORF">FIV42_00890</name>
</gene>
<evidence type="ECO:0000256" key="6">
    <source>
        <dbReference type="SAM" id="Phobius"/>
    </source>
</evidence>
<dbReference type="OrthoDB" id="153124at2"/>
<keyword evidence="2 6" id="KW-0812">Transmembrane</keyword>
<evidence type="ECO:0000256" key="3">
    <source>
        <dbReference type="ARBA" id="ARBA00022989"/>
    </source>
</evidence>
<feature type="transmembrane region" description="Helical" evidence="6">
    <location>
        <begin position="251"/>
        <end position="270"/>
    </location>
</feature>
<feature type="domain" description="Sodium/calcium exchanger membrane region" evidence="7">
    <location>
        <begin position="55"/>
        <end position="180"/>
    </location>
</feature>
<keyword evidence="4 6" id="KW-0472">Membrane</keyword>
<feature type="transmembrane region" description="Helical" evidence="6">
    <location>
        <begin position="352"/>
        <end position="370"/>
    </location>
</feature>
<protein>
    <submittedName>
        <fullName evidence="8">Sodium:calcium antiporter</fullName>
    </submittedName>
</protein>
<evidence type="ECO:0000259" key="7">
    <source>
        <dbReference type="Pfam" id="PF01699"/>
    </source>
</evidence>
<feature type="transmembrane region" description="Helical" evidence="6">
    <location>
        <begin position="182"/>
        <end position="202"/>
    </location>
</feature>
<accession>A0A5B8XZ63</accession>
<keyword evidence="3 6" id="KW-1133">Transmembrane helix</keyword>
<keyword evidence="9" id="KW-1185">Reference proteome</keyword>
<dbReference type="GO" id="GO:0016020">
    <property type="term" value="C:membrane"/>
    <property type="evidence" value="ECO:0007669"/>
    <property type="project" value="UniProtKB-SubCell"/>
</dbReference>
<evidence type="ECO:0000256" key="1">
    <source>
        <dbReference type="ARBA" id="ARBA00004141"/>
    </source>
</evidence>
<feature type="transmembrane region" description="Helical" evidence="6">
    <location>
        <begin position="377"/>
        <end position="400"/>
    </location>
</feature>
<feature type="transmembrane region" description="Helical" evidence="6">
    <location>
        <begin position="52"/>
        <end position="71"/>
    </location>
</feature>
<sequence length="401" mass="42045">MPLRALLTAYRQVNAACAATFVGEYAHAASTASPHDLCPSMLDWIFSAQWPLWPSIVSFAIAAGIVAWLGIKMGRLAQVLARRTGMGEALTGALLLGLSTSIPGVVAVVTAGVNDQPEVAVSTGLGGIIAQTSFLVIADLLYKRHNLEYDATTPDNMATGMVLISMLMLVVVALVSPEISVFGIHPATIALPLAYLGGLHVVNRIRKAPGWLAVHKDEHDAEQPTDPERIPPPEEAHGEDATYTHLGNGALAARFAVVAAVVALCGWVLARSGMSIGAEFGLADSLVGSLLIGQATSLPELLTAVAAVRIGAPVLAIGDIVGGNMFDVLFVAIGDVAYPEGSIYHAVSDQSAFLAAMGVLATTMLLLGLLRRQKRGFLHVGFEGTAIFLVYIGGYVALFFW</sequence>
<evidence type="ECO:0000256" key="4">
    <source>
        <dbReference type="ARBA" id="ARBA00023136"/>
    </source>
</evidence>
<proteinExistence type="predicted"/>
<feature type="transmembrane region" description="Helical" evidence="6">
    <location>
        <begin position="119"/>
        <end position="142"/>
    </location>
</feature>
<dbReference type="Pfam" id="PF01699">
    <property type="entry name" value="Na_Ca_ex"/>
    <property type="match status" value="2"/>
</dbReference>
<dbReference type="GO" id="GO:0055085">
    <property type="term" value="P:transmembrane transport"/>
    <property type="evidence" value="ECO:0007669"/>
    <property type="project" value="InterPro"/>
</dbReference>
<evidence type="ECO:0000313" key="9">
    <source>
        <dbReference type="Proteomes" id="UP000315995"/>
    </source>
</evidence>
<feature type="domain" description="Sodium/calcium exchanger membrane region" evidence="7">
    <location>
        <begin position="253"/>
        <end position="393"/>
    </location>
</feature>
<dbReference type="Proteomes" id="UP000315995">
    <property type="component" value="Chromosome"/>
</dbReference>
<dbReference type="Gene3D" id="1.20.1420.30">
    <property type="entry name" value="NCX, central ion-binding region"/>
    <property type="match status" value="2"/>
</dbReference>
<feature type="transmembrane region" description="Helical" evidence="6">
    <location>
        <begin position="92"/>
        <end position="113"/>
    </location>
</feature>
<dbReference type="EMBL" id="CP041186">
    <property type="protein sequence ID" value="QDG49340.1"/>
    <property type="molecule type" value="Genomic_DNA"/>
</dbReference>
<dbReference type="AlphaFoldDB" id="A0A4Y6PM63"/>
<evidence type="ECO:0000256" key="2">
    <source>
        <dbReference type="ARBA" id="ARBA00022692"/>
    </source>
</evidence>
<dbReference type="InterPro" id="IPR044880">
    <property type="entry name" value="NCX_ion-bd_dom_sf"/>
</dbReference>
<comment type="subcellular location">
    <subcellularLocation>
        <location evidence="1">Membrane</location>
        <topology evidence="1">Multi-pass membrane protein</topology>
    </subcellularLocation>
</comment>
<reference evidence="8 9" key="1">
    <citation type="submission" date="2019-06" db="EMBL/GenBank/DDBJ databases">
        <title>Persicimonas caeni gen. nov., sp. nov., a predatory bacterium isolated from solar saltern.</title>
        <authorList>
            <person name="Wang S."/>
        </authorList>
    </citation>
    <scope>NUCLEOTIDE SEQUENCE [LARGE SCALE GENOMIC DNA]</scope>
    <source>
        <strain evidence="8 9">YN101</strain>
    </source>
</reference>
<feature type="transmembrane region" description="Helical" evidence="6">
    <location>
        <begin position="154"/>
        <end position="176"/>
    </location>
</feature>
<feature type="region of interest" description="Disordered" evidence="5">
    <location>
        <begin position="216"/>
        <end position="239"/>
    </location>
</feature>
<name>A0A4Y6PM63_PERCE</name>